<dbReference type="GO" id="GO:0003676">
    <property type="term" value="F:nucleic acid binding"/>
    <property type="evidence" value="ECO:0007669"/>
    <property type="project" value="InterPro"/>
</dbReference>
<evidence type="ECO:0000313" key="2">
    <source>
        <dbReference type="EMBL" id="RDX92512.1"/>
    </source>
</evidence>
<dbReference type="InterPro" id="IPR057670">
    <property type="entry name" value="SH3_retrovirus"/>
</dbReference>
<dbReference type="Gene3D" id="3.30.420.10">
    <property type="entry name" value="Ribonuclease H-like superfamily/Ribonuclease H"/>
    <property type="match status" value="1"/>
</dbReference>
<keyword evidence="3" id="KW-1185">Reference proteome</keyword>
<dbReference type="Pfam" id="PF13976">
    <property type="entry name" value="gag_pre-integrs"/>
    <property type="match status" value="1"/>
</dbReference>
<dbReference type="AlphaFoldDB" id="A0A371GPM7"/>
<evidence type="ECO:0000313" key="3">
    <source>
        <dbReference type="Proteomes" id="UP000257109"/>
    </source>
</evidence>
<feature type="domain" description="Integrase catalytic" evidence="1">
    <location>
        <begin position="57"/>
        <end position="159"/>
    </location>
</feature>
<dbReference type="InterPro" id="IPR025724">
    <property type="entry name" value="GAG-pre-integrase_dom"/>
</dbReference>
<evidence type="ECO:0000259" key="1">
    <source>
        <dbReference type="PROSITE" id="PS50994"/>
    </source>
</evidence>
<organism evidence="2 3">
    <name type="scientific">Mucuna pruriens</name>
    <name type="common">Velvet bean</name>
    <name type="synonym">Dolichos pruriens</name>
    <dbReference type="NCBI Taxonomy" id="157652"/>
    <lineage>
        <taxon>Eukaryota</taxon>
        <taxon>Viridiplantae</taxon>
        <taxon>Streptophyta</taxon>
        <taxon>Embryophyta</taxon>
        <taxon>Tracheophyta</taxon>
        <taxon>Spermatophyta</taxon>
        <taxon>Magnoliopsida</taxon>
        <taxon>eudicotyledons</taxon>
        <taxon>Gunneridae</taxon>
        <taxon>Pentapetalae</taxon>
        <taxon>rosids</taxon>
        <taxon>fabids</taxon>
        <taxon>Fabales</taxon>
        <taxon>Fabaceae</taxon>
        <taxon>Papilionoideae</taxon>
        <taxon>50 kb inversion clade</taxon>
        <taxon>NPAAA clade</taxon>
        <taxon>indigoferoid/millettioid clade</taxon>
        <taxon>Phaseoleae</taxon>
        <taxon>Mucuna</taxon>
    </lineage>
</organism>
<dbReference type="STRING" id="157652.A0A371GPM7"/>
<dbReference type="SUPFAM" id="SSF53098">
    <property type="entry name" value="Ribonuclease H-like"/>
    <property type="match status" value="1"/>
</dbReference>
<gene>
    <name evidence="2" type="ORF">CR513_25348</name>
</gene>
<comment type="caution">
    <text evidence="2">The sequence shown here is derived from an EMBL/GenBank/DDBJ whole genome shotgun (WGS) entry which is preliminary data.</text>
</comment>
<proteinExistence type="predicted"/>
<dbReference type="Pfam" id="PF25597">
    <property type="entry name" value="SH3_retrovirus"/>
    <property type="match status" value="1"/>
</dbReference>
<dbReference type="PROSITE" id="PS50994">
    <property type="entry name" value="INTEGRASE"/>
    <property type="match status" value="1"/>
</dbReference>
<dbReference type="InterPro" id="IPR012337">
    <property type="entry name" value="RNaseH-like_sf"/>
</dbReference>
<dbReference type="PANTHER" id="PTHR42648">
    <property type="entry name" value="TRANSPOSASE, PUTATIVE-RELATED"/>
    <property type="match status" value="1"/>
</dbReference>
<name>A0A371GPM7_MUCPR</name>
<dbReference type="Proteomes" id="UP000257109">
    <property type="component" value="Unassembled WGS sequence"/>
</dbReference>
<dbReference type="InterPro" id="IPR001584">
    <property type="entry name" value="Integrase_cat-core"/>
</dbReference>
<accession>A0A371GPM7</accession>
<dbReference type="GO" id="GO:0015074">
    <property type="term" value="P:DNA integration"/>
    <property type="evidence" value="ECO:0007669"/>
    <property type="project" value="InterPro"/>
</dbReference>
<sequence>MRLGHVSEKDLFELVKQNLLNGDKIEKLKFCNHCILGKTQRGPTRTMIHGGCSYFLTIIDDYSWRVWIYILKNKKQFNKFCKKLGIKRRKTIIGTPQHNDLAKRMNRTIPERVKCMLLSASLPKTFWGGAVIIAIHLINRCPLSAIGFKIPMKLWNVKPTNYSNLRVFGALAFVHVKQDRLGACAIRYAFIGYPCRIKGYKLGRMKLGEPKCIISKDVVFNETGMAMMSKDQQQANNQENDCIMMRMRSQKCKSSLSMLYVDDILLESSRNDEINRLKSKLNFEFEIKELEKVKRILGMIKGIIILISTRLYEETC</sequence>
<dbReference type="InterPro" id="IPR039537">
    <property type="entry name" value="Retrotran_Ty1/copia-like"/>
</dbReference>
<reference evidence="2" key="1">
    <citation type="submission" date="2018-05" db="EMBL/GenBank/DDBJ databases">
        <title>Draft genome of Mucuna pruriens seed.</title>
        <authorList>
            <person name="Nnadi N.E."/>
            <person name="Vos R."/>
            <person name="Hasami M.H."/>
            <person name="Devisetty U.K."/>
            <person name="Aguiy J.C."/>
        </authorList>
    </citation>
    <scope>NUCLEOTIDE SEQUENCE [LARGE SCALE GENOMIC DNA]</scope>
    <source>
        <strain evidence="2">JCA_2017</strain>
    </source>
</reference>
<dbReference type="PANTHER" id="PTHR42648:SF28">
    <property type="entry name" value="TRANSPOSON-ENCODED PROTEIN WITH RIBONUCLEASE H-LIKE AND RETROVIRUS ZINC FINGER-LIKE DOMAINS"/>
    <property type="match status" value="1"/>
</dbReference>
<feature type="non-terminal residue" evidence="2">
    <location>
        <position position="1"/>
    </location>
</feature>
<dbReference type="OrthoDB" id="993660at2759"/>
<dbReference type="EMBL" id="QJKJ01004858">
    <property type="protein sequence ID" value="RDX92512.1"/>
    <property type="molecule type" value="Genomic_DNA"/>
</dbReference>
<dbReference type="InterPro" id="IPR036397">
    <property type="entry name" value="RNaseH_sf"/>
</dbReference>
<protein>
    <recommendedName>
        <fullName evidence="1">Integrase catalytic domain-containing protein</fullName>
    </recommendedName>
</protein>